<evidence type="ECO:0000313" key="4">
    <source>
        <dbReference type="Proteomes" id="UP000271162"/>
    </source>
</evidence>
<name>A0A158R398_NIPBR</name>
<dbReference type="GO" id="GO:0005576">
    <property type="term" value="C:extracellular region"/>
    <property type="evidence" value="ECO:0007669"/>
    <property type="project" value="InterPro"/>
</dbReference>
<reference evidence="3 4" key="2">
    <citation type="submission" date="2018-11" db="EMBL/GenBank/DDBJ databases">
        <authorList>
            <consortium name="Pathogen Informatics"/>
        </authorList>
    </citation>
    <scope>NUCLEOTIDE SEQUENCE [LARGE SCALE GENOMIC DNA]</scope>
</reference>
<dbReference type="EMBL" id="UYSL01023003">
    <property type="protein sequence ID" value="VDL81563.1"/>
    <property type="molecule type" value="Genomic_DNA"/>
</dbReference>
<dbReference type="OMA" id="EHANECK"/>
<organism evidence="5">
    <name type="scientific">Nippostrongylus brasiliensis</name>
    <name type="common">Rat hookworm</name>
    <dbReference type="NCBI Taxonomy" id="27835"/>
    <lineage>
        <taxon>Eukaryota</taxon>
        <taxon>Metazoa</taxon>
        <taxon>Ecdysozoa</taxon>
        <taxon>Nematoda</taxon>
        <taxon>Chromadorea</taxon>
        <taxon>Rhabditida</taxon>
        <taxon>Rhabditina</taxon>
        <taxon>Rhabditomorpha</taxon>
        <taxon>Strongyloidea</taxon>
        <taxon>Heligmosomidae</taxon>
        <taxon>Nippostrongylus</taxon>
    </lineage>
</organism>
<sequence length="332" mass="37231">MSGVKGLRTAMTKMHKEGVLGADIARTPRISKFTVYYNLDRLERTETMEDRPRSGGPRTSTAPVVVKRIRDKVCRNPRRSMRELSRTEGDFECSIRRTVKYNIRVRFDAARHRMILFTDESVFTIEQFLNHENDRILARSVGEANQHGNVAEKSGHPKSLVANGLAIDKDGSTVPTAANMLRLRYDCTLERLAVEHANECKLRHSEPKGVRSALGESLVQSIGRTLPEQSEVTTGLWFNELHKNGMGRNLTFGAQEDVYKIGHYTQVVWATTGAIGCAVKECPDGNLAVCNYQPTGNVLEHEVYEEGDPCSKCPDHTYCEDGLCVVEYPVDE</sequence>
<evidence type="ECO:0000313" key="5">
    <source>
        <dbReference type="WBParaSite" id="NBR_0001784201-mRNA-1"/>
    </source>
</evidence>
<dbReference type="GO" id="GO:0005634">
    <property type="term" value="C:nucleus"/>
    <property type="evidence" value="ECO:0007669"/>
    <property type="project" value="UniProtKB-SubCell"/>
</dbReference>
<dbReference type="InterPro" id="IPR014044">
    <property type="entry name" value="CAP_dom"/>
</dbReference>
<reference evidence="5" key="1">
    <citation type="submission" date="2016-04" db="UniProtKB">
        <authorList>
            <consortium name="WormBaseParasite"/>
        </authorList>
    </citation>
    <scope>IDENTIFICATION</scope>
</reference>
<evidence type="ECO:0000256" key="1">
    <source>
        <dbReference type="ARBA" id="ARBA00004123"/>
    </source>
</evidence>
<gene>
    <name evidence="3" type="ORF">NBR_LOCUS17843</name>
</gene>
<dbReference type="WBParaSite" id="NBR_0001784201-mRNA-1">
    <property type="protein sequence ID" value="NBR_0001784201-mRNA-1"/>
    <property type="gene ID" value="NBR_0001784201"/>
</dbReference>
<dbReference type="InterPro" id="IPR035940">
    <property type="entry name" value="CAP_sf"/>
</dbReference>
<evidence type="ECO:0000313" key="3">
    <source>
        <dbReference type="EMBL" id="VDL81563.1"/>
    </source>
</evidence>
<keyword evidence="4" id="KW-1185">Reference proteome</keyword>
<proteinExistence type="predicted"/>
<dbReference type="CDD" id="cd05380">
    <property type="entry name" value="CAP_euk"/>
    <property type="match status" value="1"/>
</dbReference>
<feature type="domain" description="SCP" evidence="2">
    <location>
        <begin position="145"/>
        <end position="300"/>
    </location>
</feature>
<evidence type="ECO:0000259" key="2">
    <source>
        <dbReference type="SMART" id="SM00198"/>
    </source>
</evidence>
<dbReference type="PROSITE" id="PS01009">
    <property type="entry name" value="CRISP_1"/>
    <property type="match status" value="1"/>
</dbReference>
<accession>A0A158R398</accession>
<dbReference type="InterPro" id="IPR018244">
    <property type="entry name" value="Allrgn_V5/Tpx1_CS"/>
</dbReference>
<dbReference type="STRING" id="27835.A0A158R398"/>
<dbReference type="SUPFAM" id="SSF46689">
    <property type="entry name" value="Homeodomain-like"/>
    <property type="match status" value="1"/>
</dbReference>
<dbReference type="Gene3D" id="3.40.33.10">
    <property type="entry name" value="CAP"/>
    <property type="match status" value="1"/>
</dbReference>
<dbReference type="PANTHER" id="PTHR10334">
    <property type="entry name" value="CYSTEINE-RICH SECRETORY PROTEIN-RELATED"/>
    <property type="match status" value="1"/>
</dbReference>
<comment type="subcellular location">
    <subcellularLocation>
        <location evidence="1">Nucleus</location>
    </subcellularLocation>
</comment>
<dbReference type="InterPro" id="IPR009057">
    <property type="entry name" value="Homeodomain-like_sf"/>
</dbReference>
<dbReference type="InterPro" id="IPR001283">
    <property type="entry name" value="CRISP-related"/>
</dbReference>
<dbReference type="Pfam" id="PF00188">
    <property type="entry name" value="CAP"/>
    <property type="match status" value="1"/>
</dbReference>
<dbReference type="SMART" id="SM00198">
    <property type="entry name" value="SCP"/>
    <property type="match status" value="1"/>
</dbReference>
<protein>
    <submittedName>
        <fullName evidence="5">SCP domain-containing protein</fullName>
    </submittedName>
</protein>
<dbReference type="SUPFAM" id="SSF55797">
    <property type="entry name" value="PR-1-like"/>
    <property type="match status" value="1"/>
</dbReference>
<dbReference type="AlphaFoldDB" id="A0A158R398"/>
<dbReference type="Proteomes" id="UP000271162">
    <property type="component" value="Unassembled WGS sequence"/>
</dbReference>
<dbReference type="PRINTS" id="PR00837">
    <property type="entry name" value="V5TPXLIKE"/>
</dbReference>